<reference evidence="4" key="1">
    <citation type="journal article" date="2019" name="Int. J. Syst. Evol. Microbiol.">
        <title>The Global Catalogue of Microorganisms (GCM) 10K type strain sequencing project: providing services to taxonomists for standard genome sequencing and annotation.</title>
        <authorList>
            <consortium name="The Broad Institute Genomics Platform"/>
            <consortium name="The Broad Institute Genome Sequencing Center for Infectious Disease"/>
            <person name="Wu L."/>
            <person name="Ma J."/>
        </authorList>
    </citation>
    <scope>NUCLEOTIDE SEQUENCE [LARGE SCALE GENOMIC DNA]</scope>
    <source>
        <strain evidence="4">CGMCC 4.7317</strain>
    </source>
</reference>
<sequence>MTYTIEISTSAAKALAKLEKANRLRIAGAIELLSVDPRPPGAKMLRGGQQGRWRVRVGDYRIVYAIEDDRLLVLVLRVAHRREVYDR</sequence>
<dbReference type="RefSeq" id="WP_386768522.1">
    <property type="nucleotide sequence ID" value="NZ_JBHSTI010000015.1"/>
</dbReference>
<evidence type="ECO:0000313" key="3">
    <source>
        <dbReference type="EMBL" id="MFC6239325.1"/>
    </source>
</evidence>
<dbReference type="InterPro" id="IPR035093">
    <property type="entry name" value="RelE/ParE_toxin_dom_sf"/>
</dbReference>
<dbReference type="PANTHER" id="PTHR35601:SF1">
    <property type="entry name" value="TOXIN RELE"/>
    <property type="match status" value="1"/>
</dbReference>
<evidence type="ECO:0000256" key="1">
    <source>
        <dbReference type="ARBA" id="ARBA00006226"/>
    </source>
</evidence>
<comment type="similarity">
    <text evidence="1">Belongs to the RelE toxin family.</text>
</comment>
<proteinExistence type="inferred from homology"/>
<organism evidence="3 4">
    <name type="scientific">Longivirga aurantiaca</name>
    <dbReference type="NCBI Taxonomy" id="1837743"/>
    <lineage>
        <taxon>Bacteria</taxon>
        <taxon>Bacillati</taxon>
        <taxon>Actinomycetota</taxon>
        <taxon>Actinomycetes</taxon>
        <taxon>Sporichthyales</taxon>
        <taxon>Sporichthyaceae</taxon>
        <taxon>Longivirga</taxon>
    </lineage>
</organism>
<dbReference type="SUPFAM" id="SSF143011">
    <property type="entry name" value="RelE-like"/>
    <property type="match status" value="1"/>
</dbReference>
<keyword evidence="4" id="KW-1185">Reference proteome</keyword>
<accession>A0ABW1T5H0</accession>
<evidence type="ECO:0000313" key="4">
    <source>
        <dbReference type="Proteomes" id="UP001596138"/>
    </source>
</evidence>
<dbReference type="Gene3D" id="3.30.2310.20">
    <property type="entry name" value="RelE-like"/>
    <property type="match status" value="1"/>
</dbReference>
<dbReference type="Proteomes" id="UP001596138">
    <property type="component" value="Unassembled WGS sequence"/>
</dbReference>
<keyword evidence="2" id="KW-1277">Toxin-antitoxin system</keyword>
<dbReference type="InterPro" id="IPR007712">
    <property type="entry name" value="RelE/ParE_toxin"/>
</dbReference>
<protein>
    <submittedName>
        <fullName evidence="3">Type II toxin-antitoxin system RelE/ParE family toxin</fullName>
    </submittedName>
</protein>
<dbReference type="NCBIfam" id="TIGR02385">
    <property type="entry name" value="RelE_StbE"/>
    <property type="match status" value="1"/>
</dbReference>
<dbReference type="EMBL" id="JBHSTI010000015">
    <property type="protein sequence ID" value="MFC6239325.1"/>
    <property type="molecule type" value="Genomic_DNA"/>
</dbReference>
<evidence type="ECO:0000256" key="2">
    <source>
        <dbReference type="ARBA" id="ARBA00022649"/>
    </source>
</evidence>
<dbReference type="PANTHER" id="PTHR35601">
    <property type="entry name" value="TOXIN RELE"/>
    <property type="match status" value="1"/>
</dbReference>
<gene>
    <name evidence="3" type="ORF">ACFQGU_15735</name>
</gene>
<dbReference type="Pfam" id="PF05016">
    <property type="entry name" value="ParE_toxin"/>
    <property type="match status" value="1"/>
</dbReference>
<name>A0ABW1T5H0_9ACTN</name>
<comment type="caution">
    <text evidence="3">The sequence shown here is derived from an EMBL/GenBank/DDBJ whole genome shotgun (WGS) entry which is preliminary data.</text>
</comment>